<sequence length="91" mass="10123">MDPKGTKGLARFTSWIGGLLDRADRSLCMEEDEFAHRRGWTVTKTGFGARLYRDPRFDLLKATLVPETLTAEADRGIEEPGAEEVRGNVVA</sequence>
<organism evidence="1 2">
    <name type="scientific">Thermostaphylospora chromogena</name>
    <dbReference type="NCBI Taxonomy" id="35622"/>
    <lineage>
        <taxon>Bacteria</taxon>
        <taxon>Bacillati</taxon>
        <taxon>Actinomycetota</taxon>
        <taxon>Actinomycetes</taxon>
        <taxon>Streptosporangiales</taxon>
        <taxon>Thermomonosporaceae</taxon>
        <taxon>Thermostaphylospora</taxon>
    </lineage>
</organism>
<dbReference type="Proteomes" id="UP000217103">
    <property type="component" value="Unassembled WGS sequence"/>
</dbReference>
<dbReference type="STRING" id="35622.SAMN04489764_1960"/>
<accession>A0A1H1DEJ8</accession>
<evidence type="ECO:0000313" key="2">
    <source>
        <dbReference type="Proteomes" id="UP000217103"/>
    </source>
</evidence>
<dbReference type="OrthoDB" id="3543439at2"/>
<evidence type="ECO:0000313" key="1">
    <source>
        <dbReference type="EMBL" id="SDQ74679.1"/>
    </source>
</evidence>
<dbReference type="EMBL" id="FNKK01000002">
    <property type="protein sequence ID" value="SDQ74679.1"/>
    <property type="molecule type" value="Genomic_DNA"/>
</dbReference>
<name>A0A1H1DEJ8_9ACTN</name>
<gene>
    <name evidence="1" type="ORF">SAMN04489764_1960</name>
</gene>
<keyword evidence="2" id="KW-1185">Reference proteome</keyword>
<protein>
    <submittedName>
        <fullName evidence="1">Uncharacterized protein</fullName>
    </submittedName>
</protein>
<proteinExistence type="predicted"/>
<dbReference type="AlphaFoldDB" id="A0A1H1DEJ8"/>
<dbReference type="RefSeq" id="WP_131815489.1">
    <property type="nucleotide sequence ID" value="NZ_FNKK01000002.1"/>
</dbReference>
<reference evidence="1 2" key="1">
    <citation type="submission" date="2016-10" db="EMBL/GenBank/DDBJ databases">
        <authorList>
            <person name="de Groot N.N."/>
        </authorList>
    </citation>
    <scope>NUCLEOTIDE SEQUENCE [LARGE SCALE GENOMIC DNA]</scope>
    <source>
        <strain evidence="1 2">DSM 43794</strain>
    </source>
</reference>